<evidence type="ECO:0008006" key="4">
    <source>
        <dbReference type="Google" id="ProtNLM"/>
    </source>
</evidence>
<keyword evidence="3" id="KW-1185">Reference proteome</keyword>
<organism evidence="2 3">
    <name type="scientific">Protopolystoma xenopodis</name>
    <dbReference type="NCBI Taxonomy" id="117903"/>
    <lineage>
        <taxon>Eukaryota</taxon>
        <taxon>Metazoa</taxon>
        <taxon>Spiralia</taxon>
        <taxon>Lophotrochozoa</taxon>
        <taxon>Platyhelminthes</taxon>
        <taxon>Monogenea</taxon>
        <taxon>Polyopisthocotylea</taxon>
        <taxon>Polystomatidea</taxon>
        <taxon>Polystomatidae</taxon>
        <taxon>Protopolystoma</taxon>
    </lineage>
</organism>
<feature type="compositionally biased region" description="Basic and acidic residues" evidence="1">
    <location>
        <begin position="147"/>
        <end position="162"/>
    </location>
</feature>
<comment type="caution">
    <text evidence="2">The sequence shown here is derived from an EMBL/GenBank/DDBJ whole genome shotgun (WGS) entry which is preliminary data.</text>
</comment>
<dbReference type="EMBL" id="CAAALY010267731">
    <property type="protein sequence ID" value="VEL41066.1"/>
    <property type="molecule type" value="Genomic_DNA"/>
</dbReference>
<feature type="region of interest" description="Disordered" evidence="1">
    <location>
        <begin position="147"/>
        <end position="185"/>
    </location>
</feature>
<name>A0A3S5BD50_9PLAT</name>
<feature type="region of interest" description="Disordered" evidence="1">
    <location>
        <begin position="42"/>
        <end position="72"/>
    </location>
</feature>
<evidence type="ECO:0000313" key="3">
    <source>
        <dbReference type="Proteomes" id="UP000784294"/>
    </source>
</evidence>
<evidence type="ECO:0000313" key="2">
    <source>
        <dbReference type="EMBL" id="VEL41066.1"/>
    </source>
</evidence>
<reference evidence="2" key="1">
    <citation type="submission" date="2018-11" db="EMBL/GenBank/DDBJ databases">
        <authorList>
            <consortium name="Pathogen Informatics"/>
        </authorList>
    </citation>
    <scope>NUCLEOTIDE SEQUENCE</scope>
</reference>
<gene>
    <name evidence="2" type="ORF">PXEA_LOCUS34506</name>
</gene>
<dbReference type="Proteomes" id="UP000784294">
    <property type="component" value="Unassembled WGS sequence"/>
</dbReference>
<feature type="compositionally biased region" description="Basic and acidic residues" evidence="1">
    <location>
        <begin position="169"/>
        <end position="185"/>
    </location>
</feature>
<accession>A0A3S5BD50</accession>
<evidence type="ECO:0000256" key="1">
    <source>
        <dbReference type="SAM" id="MobiDB-lite"/>
    </source>
</evidence>
<protein>
    <recommendedName>
        <fullName evidence="4">RRM domain-containing protein</fullName>
    </recommendedName>
</protein>
<proteinExistence type="predicted"/>
<sequence length="185" mass="19981">MASRSPYSVYVGNLPKYALERDIDTIFHGCSIVDGSILKVNPAADKRGGRGGRGNSDMKGRGTVGNGWQSFGGNRGFDASNFEVGGRGSYSGNIQRGFSGGRGRSGNFAGMCGNRFDGNTRGGTSENVVQCDPEARAVFKLKKVERNPTSLSDERELSERSKAIFGCGRPREASPIREQRTRSRF</sequence>
<dbReference type="AlphaFoldDB" id="A0A3S5BD50"/>